<evidence type="ECO:0000313" key="1">
    <source>
        <dbReference type="EMBL" id="MBF9066965.1"/>
    </source>
</evidence>
<reference evidence="1" key="1">
    <citation type="submission" date="2020-11" db="EMBL/GenBank/DDBJ databases">
        <title>Isolation and identification of active actinomycetes.</title>
        <authorList>
            <person name="Yu B."/>
        </authorList>
    </citation>
    <scope>NUCLEOTIDE SEQUENCE</scope>
    <source>
        <strain evidence="1">NEAU-YB345</strain>
    </source>
</reference>
<dbReference type="AlphaFoldDB" id="A0A931FCA2"/>
<comment type="caution">
    <text evidence="1">The sequence shown here is derived from an EMBL/GenBank/DDBJ whole genome shotgun (WGS) entry which is preliminary data.</text>
</comment>
<dbReference type="Proteomes" id="UP000657385">
    <property type="component" value="Unassembled WGS sequence"/>
</dbReference>
<dbReference type="EMBL" id="JADPRT010000001">
    <property type="protein sequence ID" value="MBF9066965.1"/>
    <property type="molecule type" value="Genomic_DNA"/>
</dbReference>
<proteinExistence type="predicted"/>
<evidence type="ECO:0000313" key="2">
    <source>
        <dbReference type="Proteomes" id="UP000657385"/>
    </source>
</evidence>
<dbReference type="RefSeq" id="WP_196192128.1">
    <property type="nucleotide sequence ID" value="NZ_JADPRT010000001.1"/>
</dbReference>
<accession>A0A931FCA2</accession>
<organism evidence="1 2">
    <name type="scientific">Streptacidiphilus fuscans</name>
    <dbReference type="NCBI Taxonomy" id="2789292"/>
    <lineage>
        <taxon>Bacteria</taxon>
        <taxon>Bacillati</taxon>
        <taxon>Actinomycetota</taxon>
        <taxon>Actinomycetes</taxon>
        <taxon>Kitasatosporales</taxon>
        <taxon>Streptomycetaceae</taxon>
        <taxon>Streptacidiphilus</taxon>
    </lineage>
</organism>
<sequence length="93" mass="9784">MRIELTWQRADAADRVLTIPVPDVLAPRTPQPDAPAPEAHLVPPRGSGLLEDVLLHAEPVAASAASALGLGLLAQIALPFAAKLARQALTEQR</sequence>
<keyword evidence="2" id="KW-1185">Reference proteome</keyword>
<protein>
    <submittedName>
        <fullName evidence="1">Uncharacterized protein</fullName>
    </submittedName>
</protein>
<gene>
    <name evidence="1" type="ORF">I2501_02790</name>
</gene>
<name>A0A931FCA2_9ACTN</name>